<dbReference type="Proteomes" id="UP000181884">
    <property type="component" value="Unassembled WGS sequence"/>
</dbReference>
<accession>A0A1L8RIK8</accession>
<keyword evidence="2" id="KW-1185">Reference proteome</keyword>
<name>A0A1L8RIK8_9ENTE</name>
<proteinExistence type="predicted"/>
<dbReference type="AlphaFoldDB" id="A0A1L8RIK8"/>
<dbReference type="EMBL" id="JXKH01000002">
    <property type="protein sequence ID" value="OJG19598.1"/>
    <property type="molecule type" value="Genomic_DNA"/>
</dbReference>
<evidence type="ECO:0000313" key="1">
    <source>
        <dbReference type="EMBL" id="OJG19598.1"/>
    </source>
</evidence>
<protein>
    <submittedName>
        <fullName evidence="1">Uncharacterized protein</fullName>
    </submittedName>
</protein>
<organism evidence="1 2">
    <name type="scientific">Enterococcus canis</name>
    <dbReference type="NCBI Taxonomy" id="214095"/>
    <lineage>
        <taxon>Bacteria</taxon>
        <taxon>Bacillati</taxon>
        <taxon>Bacillota</taxon>
        <taxon>Bacilli</taxon>
        <taxon>Lactobacillales</taxon>
        <taxon>Enterococcaceae</taxon>
        <taxon>Enterococcus</taxon>
    </lineage>
</organism>
<gene>
    <name evidence="1" type="ORF">RU97_GL001169</name>
</gene>
<reference evidence="1 2" key="1">
    <citation type="submission" date="2014-12" db="EMBL/GenBank/DDBJ databases">
        <title>Draft genome sequences of 29 type strains of Enterococci.</title>
        <authorList>
            <person name="Zhong Z."/>
            <person name="Sun Z."/>
            <person name="Liu W."/>
            <person name="Zhang W."/>
            <person name="Zhang H."/>
        </authorList>
    </citation>
    <scope>NUCLEOTIDE SEQUENCE [LARGE SCALE GENOMIC DNA]</scope>
    <source>
        <strain evidence="1 2">DSM 17029</strain>
    </source>
</reference>
<evidence type="ECO:0000313" key="2">
    <source>
        <dbReference type="Proteomes" id="UP000181884"/>
    </source>
</evidence>
<sequence>MKEVLKLNKETIALGKKYECQPVGLQRTVVGEVVKKMDNCVVICVEKYDGVDYDTIMEKFGKVVAKYSEIKAPVVADCFFS</sequence>
<comment type="caution">
    <text evidence="1">The sequence shown here is derived from an EMBL/GenBank/DDBJ whole genome shotgun (WGS) entry which is preliminary data.</text>
</comment>
<dbReference type="STRING" id="214095.RU97_GL001169"/>